<sequence length="327" mass="36340">MSGGRPVVSVVILTLNAGPGFEELLRRVSGQRGDFELELVVVDSGSTDGTVELARRYGAAVHRISKRDFNHGATRNLGISLSRGEYVALLVQDALPLGEGWLAAMVENLERDERVAGVYGRQLPRPEASAFTRALLGSLATASPERREQFAGGPERYRALSPQRRRRLAAFDNVSSCIRRSVWERFPFDRTDFGEDIRWGKRVVEAGYRLVYEPRSAVYHSHERGALYDLRRYYVNQRVLMELFGIRPVSSLARLLVAVARSTLYLYRLLRSNEEAAAAGALLLLAAAARYAATSQLGNYLGAKSVSLARVSPRLYGRLHGFLSRGI</sequence>
<comment type="similarity">
    <text evidence="2">Belongs to the glycosyltransferase 2 family.</text>
</comment>
<evidence type="ECO:0000313" key="6">
    <source>
        <dbReference type="EMBL" id="ABG06016.1"/>
    </source>
</evidence>
<dbReference type="PANTHER" id="PTHR43179">
    <property type="entry name" value="RHAMNOSYLTRANSFERASE WBBL"/>
    <property type="match status" value="1"/>
</dbReference>
<dbReference type="AlphaFoldDB" id="Q1ARG2"/>
<evidence type="ECO:0000256" key="1">
    <source>
        <dbReference type="ARBA" id="ARBA00004776"/>
    </source>
</evidence>
<name>Q1ARG2_RUBXD</name>
<evidence type="ECO:0000313" key="7">
    <source>
        <dbReference type="Proteomes" id="UP000006637"/>
    </source>
</evidence>
<protein>
    <submittedName>
        <fullName evidence="6">Glycosyl transferase, family 2</fullName>
    </submittedName>
</protein>
<accession>Q1ARG2</accession>
<dbReference type="CAZy" id="GT2">
    <property type="family name" value="Glycosyltransferase Family 2"/>
</dbReference>
<comment type="pathway">
    <text evidence="1">Cell wall biogenesis; cell wall polysaccharide biosynthesis.</text>
</comment>
<evidence type="ECO:0000256" key="3">
    <source>
        <dbReference type="ARBA" id="ARBA00022676"/>
    </source>
</evidence>
<dbReference type="PANTHER" id="PTHR43179:SF12">
    <property type="entry name" value="GALACTOFURANOSYLTRANSFERASE GLFT2"/>
    <property type="match status" value="1"/>
</dbReference>
<keyword evidence="4 6" id="KW-0808">Transferase</keyword>
<dbReference type="Proteomes" id="UP000006637">
    <property type="component" value="Chromosome"/>
</dbReference>
<evidence type="ECO:0000259" key="5">
    <source>
        <dbReference type="Pfam" id="PF00535"/>
    </source>
</evidence>
<keyword evidence="3" id="KW-0328">Glycosyltransferase</keyword>
<reference evidence="6 7" key="1">
    <citation type="submission" date="2006-06" db="EMBL/GenBank/DDBJ databases">
        <title>Complete sequence of Rubrobacter xylanophilus DSM 9941.</title>
        <authorList>
            <consortium name="US DOE Joint Genome Institute"/>
            <person name="Copeland A."/>
            <person name="Lucas S."/>
            <person name="Lapidus A."/>
            <person name="Barry K."/>
            <person name="Detter J.C."/>
            <person name="Glavina del Rio T."/>
            <person name="Hammon N."/>
            <person name="Israni S."/>
            <person name="Dalin E."/>
            <person name="Tice H."/>
            <person name="Pitluck S."/>
            <person name="Munk A.C."/>
            <person name="Brettin T."/>
            <person name="Bruce D."/>
            <person name="Han C."/>
            <person name="Tapia R."/>
            <person name="Gilna P."/>
            <person name="Schmutz J."/>
            <person name="Larimer F."/>
            <person name="Land M."/>
            <person name="Hauser L."/>
            <person name="Kyrpides N."/>
            <person name="Lykidis A."/>
            <person name="da Costa M.S."/>
            <person name="Rainey F.A."/>
            <person name="Empadinhas N."/>
            <person name="Jolivet E."/>
            <person name="Battista J.R."/>
            <person name="Richardson P."/>
        </authorList>
    </citation>
    <scope>NUCLEOTIDE SEQUENCE [LARGE SCALE GENOMIC DNA]</scope>
    <source>
        <strain evidence="7">DSM 9941 / JCM 11954 / NBRC 16129 / PRD-1</strain>
    </source>
</reference>
<dbReference type="SUPFAM" id="SSF53448">
    <property type="entry name" value="Nucleotide-diphospho-sugar transferases"/>
    <property type="match status" value="1"/>
</dbReference>
<dbReference type="Pfam" id="PF00535">
    <property type="entry name" value="Glycos_transf_2"/>
    <property type="match status" value="1"/>
</dbReference>
<dbReference type="STRING" id="266117.Rxyl_3109"/>
<gene>
    <name evidence="6" type="ordered locus">Rxyl_3109</name>
</gene>
<organism evidence="6 7">
    <name type="scientific">Rubrobacter xylanophilus (strain DSM 9941 / JCM 11954 / NBRC 16129 / PRD-1)</name>
    <dbReference type="NCBI Taxonomy" id="266117"/>
    <lineage>
        <taxon>Bacteria</taxon>
        <taxon>Bacillati</taxon>
        <taxon>Actinomycetota</taxon>
        <taxon>Rubrobacteria</taxon>
        <taxon>Rubrobacterales</taxon>
        <taxon>Rubrobacteraceae</taxon>
        <taxon>Rubrobacter</taxon>
    </lineage>
</organism>
<evidence type="ECO:0000256" key="2">
    <source>
        <dbReference type="ARBA" id="ARBA00006739"/>
    </source>
</evidence>
<dbReference type="InterPro" id="IPR001173">
    <property type="entry name" value="Glyco_trans_2-like"/>
</dbReference>
<dbReference type="PhylomeDB" id="Q1ARG2"/>
<dbReference type="KEGG" id="rxy:Rxyl_3109"/>
<evidence type="ECO:0000256" key="4">
    <source>
        <dbReference type="ARBA" id="ARBA00022679"/>
    </source>
</evidence>
<dbReference type="InterPro" id="IPR029044">
    <property type="entry name" value="Nucleotide-diphossugar_trans"/>
</dbReference>
<dbReference type="EMBL" id="CP000386">
    <property type="protein sequence ID" value="ABG06016.1"/>
    <property type="molecule type" value="Genomic_DNA"/>
</dbReference>
<dbReference type="HOGENOM" id="CLU_023845_0_5_11"/>
<feature type="domain" description="Glycosyltransferase 2-like" evidence="5">
    <location>
        <begin position="9"/>
        <end position="125"/>
    </location>
</feature>
<dbReference type="GO" id="GO:0016757">
    <property type="term" value="F:glycosyltransferase activity"/>
    <property type="evidence" value="ECO:0007669"/>
    <property type="project" value="UniProtKB-KW"/>
</dbReference>
<dbReference type="Gene3D" id="3.90.550.10">
    <property type="entry name" value="Spore Coat Polysaccharide Biosynthesis Protein SpsA, Chain A"/>
    <property type="match status" value="1"/>
</dbReference>
<proteinExistence type="inferred from homology"/>
<dbReference type="eggNOG" id="COG1216">
    <property type="taxonomic scope" value="Bacteria"/>
</dbReference>
<keyword evidence="7" id="KW-1185">Reference proteome</keyword>